<sequence length="143" mass="15036">MPKIIIHAPTGAFDAAARRGVAGELTDLALDCEALPKSPFMASMVWTFFNDYAGGAVFMGDRPARVGIVSVQILAIRGGLDGDAKTRLIKGATAILGRHLGLTERPPVHIVLHEVAATDWGMFGENPDLTAMRASPADAPAMA</sequence>
<keyword evidence="4" id="KW-1185">Reference proteome</keyword>
<evidence type="ECO:0000256" key="1">
    <source>
        <dbReference type="ARBA" id="ARBA00023235"/>
    </source>
</evidence>
<comment type="caution">
    <text evidence="3">The sequence shown here is derived from an EMBL/GenBank/DDBJ whole genome shotgun (WGS) entry which is preliminary data.</text>
</comment>
<feature type="domain" description="4-oxalocrotonate tautomerase-like" evidence="2">
    <location>
        <begin position="71"/>
        <end position="125"/>
    </location>
</feature>
<accession>A0ABX2TIL7</accession>
<evidence type="ECO:0000313" key="4">
    <source>
        <dbReference type="Proteomes" id="UP000584642"/>
    </source>
</evidence>
<dbReference type="InterPro" id="IPR004370">
    <property type="entry name" value="4-OT-like_dom"/>
</dbReference>
<keyword evidence="1" id="KW-0413">Isomerase</keyword>
<proteinExistence type="predicted"/>
<reference evidence="3 4" key="1">
    <citation type="submission" date="2020-05" db="EMBL/GenBank/DDBJ databases">
        <title>Azospirillum oleiclasticum sp. nov, a nitrogen-fixing and heavy crude oil-emulsifying bacterium isolated from the crude oil of Yumen Oilfield.</title>
        <authorList>
            <person name="Wu D."/>
            <person name="Cai M."/>
            <person name="Zhang X."/>
        </authorList>
    </citation>
    <scope>NUCLEOTIDE SEQUENCE [LARGE SCALE GENOMIC DNA]</scope>
    <source>
        <strain evidence="3 4">ROY-1-1-2</strain>
    </source>
</reference>
<organism evidence="3 4">
    <name type="scientific">Azospirillum oleiclasticum</name>
    <dbReference type="NCBI Taxonomy" id="2735135"/>
    <lineage>
        <taxon>Bacteria</taxon>
        <taxon>Pseudomonadati</taxon>
        <taxon>Pseudomonadota</taxon>
        <taxon>Alphaproteobacteria</taxon>
        <taxon>Rhodospirillales</taxon>
        <taxon>Azospirillaceae</taxon>
        <taxon>Azospirillum</taxon>
    </lineage>
</organism>
<dbReference type="RefSeq" id="WP_180285865.1">
    <property type="nucleotide sequence ID" value="NZ_JABFDB010000035.1"/>
</dbReference>
<dbReference type="Pfam" id="PF01361">
    <property type="entry name" value="Tautomerase"/>
    <property type="match status" value="1"/>
</dbReference>
<dbReference type="EMBL" id="JABFDB010000035">
    <property type="protein sequence ID" value="NYZ24088.1"/>
    <property type="molecule type" value="Genomic_DNA"/>
</dbReference>
<gene>
    <name evidence="3" type="ORF">HND93_30665</name>
</gene>
<dbReference type="SUPFAM" id="SSF55331">
    <property type="entry name" value="Tautomerase/MIF"/>
    <property type="match status" value="1"/>
</dbReference>
<protein>
    <submittedName>
        <fullName evidence="3">4-oxalocrotonate tautomerase</fullName>
    </submittedName>
</protein>
<name>A0ABX2TIL7_9PROT</name>
<evidence type="ECO:0000313" key="3">
    <source>
        <dbReference type="EMBL" id="NYZ24088.1"/>
    </source>
</evidence>
<evidence type="ECO:0000259" key="2">
    <source>
        <dbReference type="Pfam" id="PF01361"/>
    </source>
</evidence>
<dbReference type="Proteomes" id="UP000584642">
    <property type="component" value="Unassembled WGS sequence"/>
</dbReference>
<dbReference type="Gene3D" id="3.30.429.10">
    <property type="entry name" value="Macrophage Migration Inhibitory Factor"/>
    <property type="match status" value="1"/>
</dbReference>
<dbReference type="InterPro" id="IPR014347">
    <property type="entry name" value="Tautomerase/MIF_sf"/>
</dbReference>